<comment type="caution">
    <text evidence="3">The sequence shown here is derived from an EMBL/GenBank/DDBJ whole genome shotgun (WGS) entry which is preliminary data.</text>
</comment>
<feature type="compositionally biased region" description="Basic and acidic residues" evidence="1">
    <location>
        <begin position="159"/>
        <end position="175"/>
    </location>
</feature>
<protein>
    <submittedName>
        <fullName evidence="3">Uncharacterized protein</fullName>
    </submittedName>
</protein>
<dbReference type="AlphaFoldDB" id="A0AAP0I958"/>
<evidence type="ECO:0000313" key="4">
    <source>
        <dbReference type="Proteomes" id="UP001419268"/>
    </source>
</evidence>
<dbReference type="EMBL" id="JBBNAG010000008">
    <property type="protein sequence ID" value="KAK9111036.1"/>
    <property type="molecule type" value="Genomic_DNA"/>
</dbReference>
<feature type="compositionally biased region" description="Basic and acidic residues" evidence="1">
    <location>
        <begin position="218"/>
        <end position="231"/>
    </location>
</feature>
<dbReference type="Proteomes" id="UP001419268">
    <property type="component" value="Unassembled WGS sequence"/>
</dbReference>
<keyword evidence="2" id="KW-0732">Signal</keyword>
<feature type="compositionally biased region" description="Acidic residues" evidence="1">
    <location>
        <begin position="260"/>
        <end position="288"/>
    </location>
</feature>
<evidence type="ECO:0000256" key="1">
    <source>
        <dbReference type="SAM" id="MobiDB-lite"/>
    </source>
</evidence>
<organism evidence="3 4">
    <name type="scientific">Stephania cephalantha</name>
    <dbReference type="NCBI Taxonomy" id="152367"/>
    <lineage>
        <taxon>Eukaryota</taxon>
        <taxon>Viridiplantae</taxon>
        <taxon>Streptophyta</taxon>
        <taxon>Embryophyta</taxon>
        <taxon>Tracheophyta</taxon>
        <taxon>Spermatophyta</taxon>
        <taxon>Magnoliopsida</taxon>
        <taxon>Ranunculales</taxon>
        <taxon>Menispermaceae</taxon>
        <taxon>Menispermoideae</taxon>
        <taxon>Cissampelideae</taxon>
        <taxon>Stephania</taxon>
    </lineage>
</organism>
<name>A0AAP0I958_9MAGN</name>
<feature type="compositionally biased region" description="Basic residues" evidence="1">
    <location>
        <begin position="293"/>
        <end position="307"/>
    </location>
</feature>
<feature type="region of interest" description="Disordered" evidence="1">
    <location>
        <begin position="154"/>
        <end position="324"/>
    </location>
</feature>
<accession>A0AAP0I958</accession>
<keyword evidence="4" id="KW-1185">Reference proteome</keyword>
<feature type="signal peptide" evidence="2">
    <location>
        <begin position="1"/>
        <end position="28"/>
    </location>
</feature>
<evidence type="ECO:0000256" key="2">
    <source>
        <dbReference type="SAM" id="SignalP"/>
    </source>
</evidence>
<sequence length="342" mass="37970">MTVLLRVAFFTHPFPLSLLLILPTVNLASHLPFTSSTAPPLAPHPFEQRLLVSFVVGFQRSRRRRLFCLRLDLGKENNEYGSWVPPDPMKSHIQGKISGGRFSYRRRADVVPFAEVAVLIVGVHGCPYLMVGVRVALLDGLSIEQLPQVTDEVNVEASTAHDSEVVGKEIEHYKNQSESSSSDSSEEEQVEVEEGNVQQQGNKGDVEESKEESEEESKEGAEKEEKMRAGDGEQGGAEEGKDEDSEEGSTDKKKMRTEKGEEEEVEEREDGDEGEEEERDDEENEIEEERSRGKAHGKATSSRRKVVQKPADDPSRPISGGPIDRCILNSFNNHVAAAICVI</sequence>
<feature type="chain" id="PRO_5042848632" evidence="2">
    <location>
        <begin position="29"/>
        <end position="342"/>
    </location>
</feature>
<evidence type="ECO:0000313" key="3">
    <source>
        <dbReference type="EMBL" id="KAK9111036.1"/>
    </source>
</evidence>
<gene>
    <name evidence="3" type="ORF">Scep_018555</name>
</gene>
<proteinExistence type="predicted"/>
<reference evidence="3 4" key="1">
    <citation type="submission" date="2024-01" db="EMBL/GenBank/DDBJ databases">
        <title>Genome assemblies of Stephania.</title>
        <authorList>
            <person name="Yang L."/>
        </authorList>
    </citation>
    <scope>NUCLEOTIDE SEQUENCE [LARGE SCALE GENOMIC DNA]</scope>
    <source>
        <strain evidence="3">JXDWG</strain>
        <tissue evidence="3">Leaf</tissue>
    </source>
</reference>
<feature type="compositionally biased region" description="Acidic residues" evidence="1">
    <location>
        <begin position="208"/>
        <end position="217"/>
    </location>
</feature>
<feature type="compositionally biased region" description="Acidic residues" evidence="1">
    <location>
        <begin position="184"/>
        <end position="194"/>
    </location>
</feature>